<reference evidence="6" key="1">
    <citation type="submission" date="2023-04" db="EMBL/GenBank/DDBJ databases">
        <title>Black Yeasts Isolated from many extreme environments.</title>
        <authorList>
            <person name="Coleine C."/>
            <person name="Stajich J.E."/>
            <person name="Selbmann L."/>
        </authorList>
    </citation>
    <scope>NUCLEOTIDE SEQUENCE</scope>
    <source>
        <strain evidence="6">CCFEE 5312</strain>
    </source>
</reference>
<dbReference type="InterPro" id="IPR011032">
    <property type="entry name" value="GroES-like_sf"/>
</dbReference>
<dbReference type="SMART" id="SM00829">
    <property type="entry name" value="PKS_ER"/>
    <property type="match status" value="1"/>
</dbReference>
<sequence>MVLKCLFGCIGRSSRNTSVLTGTNADEKRRHKTTAEPQSKEAFVESQRLSDSSDSVASSLPSRRKAPITALCVVAKHTYGIAADIPYPSIDTSDEVLIRTHAVGLNPIDWKSVDYNFCMPSFPWIGGRELAGTVEEVGSNVKELKVGDRVWASTYYRDRRAGTFQEFCVVPQHTVLPLPPRLSFDAGACLGVAALTAAMTLWKWLHVTVPISFSEAHTTAASAGPRHILIWGGSTVTGQFAIQLARHSGLSVIAVTSEKTATLAARLGAEHVITRDHRTNDEIAAAVRAIAEDDLTLAIDIVGNTTGACCLTALSTTRPGVLAPLAFLKDAEVIPQNVSIAPVEMKRFIIEDGNRLYAEALNRLVGSGVVTVPEVEVLHGGLQRVEEGLQTLKRGDLSGRKLVVRIA</sequence>
<gene>
    <name evidence="6" type="ORF">LTR09_011651</name>
</gene>
<evidence type="ECO:0000259" key="5">
    <source>
        <dbReference type="SMART" id="SM00829"/>
    </source>
</evidence>
<dbReference type="Gene3D" id="3.90.180.10">
    <property type="entry name" value="Medium-chain alcohol dehydrogenases, catalytic domain"/>
    <property type="match status" value="1"/>
</dbReference>
<name>A0AAJ0D640_9PEZI</name>
<dbReference type="GO" id="GO:0016651">
    <property type="term" value="F:oxidoreductase activity, acting on NAD(P)H"/>
    <property type="evidence" value="ECO:0007669"/>
    <property type="project" value="InterPro"/>
</dbReference>
<dbReference type="Pfam" id="PF00107">
    <property type="entry name" value="ADH_zinc_N"/>
    <property type="match status" value="1"/>
</dbReference>
<evidence type="ECO:0000256" key="3">
    <source>
        <dbReference type="ARBA" id="ARBA00023002"/>
    </source>
</evidence>
<evidence type="ECO:0000256" key="1">
    <source>
        <dbReference type="ARBA" id="ARBA00008072"/>
    </source>
</evidence>
<dbReference type="PANTHER" id="PTHR45348:SF2">
    <property type="entry name" value="ZINC-TYPE ALCOHOL DEHYDROGENASE-LIKE PROTEIN C2E1P3.01"/>
    <property type="match status" value="1"/>
</dbReference>
<evidence type="ECO:0000313" key="7">
    <source>
        <dbReference type="Proteomes" id="UP001271007"/>
    </source>
</evidence>
<dbReference type="PANTHER" id="PTHR45348">
    <property type="entry name" value="HYPOTHETICAL OXIDOREDUCTASE (EUROFUNG)"/>
    <property type="match status" value="1"/>
</dbReference>
<evidence type="ECO:0000313" key="6">
    <source>
        <dbReference type="EMBL" id="KAK3046900.1"/>
    </source>
</evidence>
<organism evidence="6 7">
    <name type="scientific">Extremus antarcticus</name>
    <dbReference type="NCBI Taxonomy" id="702011"/>
    <lineage>
        <taxon>Eukaryota</taxon>
        <taxon>Fungi</taxon>
        <taxon>Dikarya</taxon>
        <taxon>Ascomycota</taxon>
        <taxon>Pezizomycotina</taxon>
        <taxon>Dothideomycetes</taxon>
        <taxon>Dothideomycetidae</taxon>
        <taxon>Mycosphaerellales</taxon>
        <taxon>Extremaceae</taxon>
        <taxon>Extremus</taxon>
    </lineage>
</organism>
<dbReference type="CDD" id="cd08249">
    <property type="entry name" value="enoyl_reductase_like"/>
    <property type="match status" value="1"/>
</dbReference>
<evidence type="ECO:0000256" key="2">
    <source>
        <dbReference type="ARBA" id="ARBA00011245"/>
    </source>
</evidence>
<dbReference type="InterPro" id="IPR013149">
    <property type="entry name" value="ADH-like_C"/>
</dbReference>
<dbReference type="EMBL" id="JAWDJX010000075">
    <property type="protein sequence ID" value="KAK3046900.1"/>
    <property type="molecule type" value="Genomic_DNA"/>
</dbReference>
<comment type="subunit">
    <text evidence="2">Monomer.</text>
</comment>
<feature type="domain" description="Enoyl reductase (ER)" evidence="5">
    <location>
        <begin position="76"/>
        <end position="404"/>
    </location>
</feature>
<dbReference type="AlphaFoldDB" id="A0AAJ0D640"/>
<feature type="region of interest" description="Disordered" evidence="4">
    <location>
        <begin position="18"/>
        <end position="59"/>
    </location>
</feature>
<dbReference type="Gene3D" id="3.40.50.720">
    <property type="entry name" value="NAD(P)-binding Rossmann-like Domain"/>
    <property type="match status" value="1"/>
</dbReference>
<dbReference type="Proteomes" id="UP001271007">
    <property type="component" value="Unassembled WGS sequence"/>
</dbReference>
<dbReference type="Pfam" id="PF08240">
    <property type="entry name" value="ADH_N"/>
    <property type="match status" value="1"/>
</dbReference>
<dbReference type="SUPFAM" id="SSF51735">
    <property type="entry name" value="NAD(P)-binding Rossmann-fold domains"/>
    <property type="match status" value="1"/>
</dbReference>
<keyword evidence="7" id="KW-1185">Reference proteome</keyword>
<accession>A0AAJ0D640</accession>
<comment type="similarity">
    <text evidence="1">Belongs to the zinc-containing alcohol dehydrogenase family.</text>
</comment>
<feature type="compositionally biased region" description="Low complexity" evidence="4">
    <location>
        <begin position="46"/>
        <end position="59"/>
    </location>
</feature>
<keyword evidence="3" id="KW-0560">Oxidoreductase</keyword>
<dbReference type="InterPro" id="IPR036291">
    <property type="entry name" value="NAD(P)-bd_dom_sf"/>
</dbReference>
<dbReference type="InterPro" id="IPR013154">
    <property type="entry name" value="ADH-like_N"/>
</dbReference>
<evidence type="ECO:0000256" key="4">
    <source>
        <dbReference type="SAM" id="MobiDB-lite"/>
    </source>
</evidence>
<dbReference type="InterPro" id="IPR020843">
    <property type="entry name" value="ER"/>
</dbReference>
<protein>
    <recommendedName>
        <fullName evidence="5">Enoyl reductase (ER) domain-containing protein</fullName>
    </recommendedName>
</protein>
<dbReference type="SUPFAM" id="SSF50129">
    <property type="entry name" value="GroES-like"/>
    <property type="match status" value="1"/>
</dbReference>
<dbReference type="InterPro" id="IPR047122">
    <property type="entry name" value="Trans-enoyl_RdTase-like"/>
</dbReference>
<proteinExistence type="inferred from homology"/>
<comment type="caution">
    <text evidence="6">The sequence shown here is derived from an EMBL/GenBank/DDBJ whole genome shotgun (WGS) entry which is preliminary data.</text>
</comment>